<dbReference type="NCBIfam" id="TIGR04056">
    <property type="entry name" value="OMP_RagA_SusC"/>
    <property type="match status" value="1"/>
</dbReference>
<dbReference type="InterPro" id="IPR036942">
    <property type="entry name" value="Beta-barrel_TonB_sf"/>
</dbReference>
<dbReference type="InterPro" id="IPR023996">
    <property type="entry name" value="TonB-dep_OMP_SusC/RagA"/>
</dbReference>
<keyword evidence="8" id="KW-0732">Signal</keyword>
<sequence>MKLIIFLTFAFSLQASASLLAQRVSLSVKNGNLKSVLTELRKQSGYSFIYSDHDFKDAKPVDFEVKEKDILEVLPVLFSGQPLTYSVNGKLISLSRQVVKTKTDMAGMKEGAVSDMQQRITGKVVDENGQPLAGVTVSVQGQRAGAVTDGNGVFALNVTSSEVSLVVTYVGYQSRTLRAKANMETIVLSPQESTLEEATVQINTGYQTVSRERMTGAFGYVSGEQLERKLATGIKNALEGQISGLVIDRTGNVEIRGVSTFTAQMTPLLVVDGYPIEGRLEDLNPMNISSVTVLKDGVAASIYGSRAANGVIVVTTKNGLSGKPRLHYSGFFQAVQRPNLRRLNKASSADYIDAEIELFNLDPDAASPMDSYNMSRVTYLLMQVREGKITADEANREIESLKKVDGLKQIEQAFFRPEINHQHNIGIAGGSEEYTYNIAVNYLGSQQNMINNHSKRLTFDLKNEWKPFSFLTAGASANFVVNNSESSSMLVTNQWGTNPVGYDFSALTSWSLQTMLQPYTNLWDEAGNPAPVWGLSQYKEDTYRNTPGMKRWDYNPIEDFDKSRYTGKSFSSRITGFLRAQVLAGLTAEIGGNWEKGNTLTQGFQSGDAYDIRIAYNDATSRSNPALHYLPEGGVINENRNLNESWTLRSQLNYNTILGEGKHRIHALFGNEIRKLTFDNNELASRFGYNPVAGSFIPVNIKDYLGGLYDSDMLFEATFPGMTNGEFKYRDTRFVSWYGNSSYEYDNRFILSGSIRMDMTNFFGTSKKYRYKPMWSLGGTYKLSNEKFWDSELVNKLFVRGSYGINGNISLNNGPSLILRAGSYSPTTGGIAYNVASPPNDQLRWEKTTIANIGIDFGLFKNRVEGSFDYYNKESTDLLTGDAIDPTFGYGSLVRNVGSMRNHGIELGLNVRVVEGTDFRWMMSPNVSLNINKVNYYRVNRTSPIHLTAGAGVLVEGYPATSLWGYQFAGLNDIGQTQVYNKDGQVILIGGAKIPDMIYQGTLRPKWDMALTNNFSYKDLNLSFMMIAKLGHKYRKDGFAGSNIQTRTVGQRWNPESPNNNTIYPALQSWNMDMFYFPFIDRLIGNASYAKLRDVTLMYDLSRYTKLWRIPNAQVYVQGRNLFYVTAKGVDIDPETAEQNISGGATYEKEQSFSSLPVPREFFIGLKIGF</sequence>
<evidence type="ECO:0000256" key="7">
    <source>
        <dbReference type="PROSITE-ProRule" id="PRU01360"/>
    </source>
</evidence>
<feature type="domain" description="TonB-dependent receptor plug" evidence="9">
    <location>
        <begin position="215"/>
        <end position="311"/>
    </location>
</feature>
<evidence type="ECO:0000256" key="8">
    <source>
        <dbReference type="SAM" id="SignalP"/>
    </source>
</evidence>
<evidence type="ECO:0000256" key="1">
    <source>
        <dbReference type="ARBA" id="ARBA00004571"/>
    </source>
</evidence>
<organism evidence="10 11">
    <name type="scientific">Sphingobacterium tabacisoli</name>
    <dbReference type="NCBI Taxonomy" id="2044855"/>
    <lineage>
        <taxon>Bacteria</taxon>
        <taxon>Pseudomonadati</taxon>
        <taxon>Bacteroidota</taxon>
        <taxon>Sphingobacteriia</taxon>
        <taxon>Sphingobacteriales</taxon>
        <taxon>Sphingobacteriaceae</taxon>
        <taxon>Sphingobacterium</taxon>
    </lineage>
</organism>
<dbReference type="Pfam" id="PF13715">
    <property type="entry name" value="CarbopepD_reg_2"/>
    <property type="match status" value="1"/>
</dbReference>
<keyword evidence="4 7" id="KW-0812">Transmembrane</keyword>
<dbReference type="SUPFAM" id="SSF49464">
    <property type="entry name" value="Carboxypeptidase regulatory domain-like"/>
    <property type="match status" value="1"/>
</dbReference>
<dbReference type="InterPro" id="IPR023997">
    <property type="entry name" value="TonB-dep_OMP_SusC/RagA_CS"/>
</dbReference>
<dbReference type="Proteomes" id="UP001597440">
    <property type="component" value="Unassembled WGS sequence"/>
</dbReference>
<dbReference type="PROSITE" id="PS52016">
    <property type="entry name" value="TONB_DEPENDENT_REC_3"/>
    <property type="match status" value="1"/>
</dbReference>
<dbReference type="InterPro" id="IPR008969">
    <property type="entry name" value="CarboxyPept-like_regulatory"/>
</dbReference>
<keyword evidence="6 7" id="KW-0998">Cell outer membrane</keyword>
<evidence type="ECO:0000313" key="10">
    <source>
        <dbReference type="EMBL" id="MFD2555306.1"/>
    </source>
</evidence>
<dbReference type="EMBL" id="JBHULD010000014">
    <property type="protein sequence ID" value="MFD2555306.1"/>
    <property type="molecule type" value="Genomic_DNA"/>
</dbReference>
<evidence type="ECO:0000256" key="5">
    <source>
        <dbReference type="ARBA" id="ARBA00023136"/>
    </source>
</evidence>
<keyword evidence="11" id="KW-1185">Reference proteome</keyword>
<feature type="signal peptide" evidence="8">
    <location>
        <begin position="1"/>
        <end position="17"/>
    </location>
</feature>
<comment type="caution">
    <text evidence="10">The sequence shown here is derived from an EMBL/GenBank/DDBJ whole genome shotgun (WGS) entry which is preliminary data.</text>
</comment>
<accession>A0ABW5L632</accession>
<evidence type="ECO:0000259" key="9">
    <source>
        <dbReference type="Pfam" id="PF07715"/>
    </source>
</evidence>
<keyword evidence="2 7" id="KW-0813">Transport</keyword>
<dbReference type="InterPro" id="IPR039426">
    <property type="entry name" value="TonB-dep_rcpt-like"/>
</dbReference>
<evidence type="ECO:0000256" key="2">
    <source>
        <dbReference type="ARBA" id="ARBA00022448"/>
    </source>
</evidence>
<dbReference type="SUPFAM" id="SSF56935">
    <property type="entry name" value="Porins"/>
    <property type="match status" value="1"/>
</dbReference>
<dbReference type="Gene3D" id="2.40.170.20">
    <property type="entry name" value="TonB-dependent receptor, beta-barrel domain"/>
    <property type="match status" value="1"/>
</dbReference>
<feature type="chain" id="PRO_5045930069" evidence="8">
    <location>
        <begin position="18"/>
        <end position="1170"/>
    </location>
</feature>
<dbReference type="Gene3D" id="2.170.130.10">
    <property type="entry name" value="TonB-dependent receptor, plug domain"/>
    <property type="match status" value="1"/>
</dbReference>
<keyword evidence="3 7" id="KW-1134">Transmembrane beta strand</keyword>
<comment type="subcellular location">
    <subcellularLocation>
        <location evidence="1 7">Cell outer membrane</location>
        <topology evidence="1 7">Multi-pass membrane protein</topology>
    </subcellularLocation>
</comment>
<proteinExistence type="inferred from homology"/>
<dbReference type="InterPro" id="IPR012910">
    <property type="entry name" value="Plug_dom"/>
</dbReference>
<evidence type="ECO:0000256" key="4">
    <source>
        <dbReference type="ARBA" id="ARBA00022692"/>
    </source>
</evidence>
<gene>
    <name evidence="10" type="ORF">ACFSQW_12940</name>
</gene>
<keyword evidence="5 7" id="KW-0472">Membrane</keyword>
<dbReference type="Pfam" id="PF07715">
    <property type="entry name" value="Plug"/>
    <property type="match status" value="1"/>
</dbReference>
<evidence type="ECO:0000256" key="6">
    <source>
        <dbReference type="ARBA" id="ARBA00023237"/>
    </source>
</evidence>
<dbReference type="InterPro" id="IPR037066">
    <property type="entry name" value="Plug_dom_sf"/>
</dbReference>
<evidence type="ECO:0000313" key="11">
    <source>
        <dbReference type="Proteomes" id="UP001597440"/>
    </source>
</evidence>
<name>A0ABW5L632_9SPHI</name>
<protein>
    <submittedName>
        <fullName evidence="10">SusC/RagA family TonB-linked outer membrane protein</fullName>
    </submittedName>
</protein>
<dbReference type="Gene3D" id="2.60.40.1120">
    <property type="entry name" value="Carboxypeptidase-like, regulatory domain"/>
    <property type="match status" value="1"/>
</dbReference>
<reference evidence="11" key="1">
    <citation type="journal article" date="2019" name="Int. J. Syst. Evol. Microbiol.">
        <title>The Global Catalogue of Microorganisms (GCM) 10K type strain sequencing project: providing services to taxonomists for standard genome sequencing and annotation.</title>
        <authorList>
            <consortium name="The Broad Institute Genomics Platform"/>
            <consortium name="The Broad Institute Genome Sequencing Center for Infectious Disease"/>
            <person name="Wu L."/>
            <person name="Ma J."/>
        </authorList>
    </citation>
    <scope>NUCLEOTIDE SEQUENCE [LARGE SCALE GENOMIC DNA]</scope>
    <source>
        <strain evidence="11">KCTC 52298</strain>
    </source>
</reference>
<comment type="similarity">
    <text evidence="7">Belongs to the TonB-dependent receptor family.</text>
</comment>
<evidence type="ECO:0000256" key="3">
    <source>
        <dbReference type="ARBA" id="ARBA00022452"/>
    </source>
</evidence>
<dbReference type="NCBIfam" id="TIGR04057">
    <property type="entry name" value="SusC_RagA_signa"/>
    <property type="match status" value="1"/>
</dbReference>